<organism evidence="1 2">
    <name type="scientific">Acaulospora colombiana</name>
    <dbReference type="NCBI Taxonomy" id="27376"/>
    <lineage>
        <taxon>Eukaryota</taxon>
        <taxon>Fungi</taxon>
        <taxon>Fungi incertae sedis</taxon>
        <taxon>Mucoromycota</taxon>
        <taxon>Glomeromycotina</taxon>
        <taxon>Glomeromycetes</taxon>
        <taxon>Diversisporales</taxon>
        <taxon>Acaulosporaceae</taxon>
        <taxon>Acaulospora</taxon>
    </lineage>
</organism>
<evidence type="ECO:0000313" key="2">
    <source>
        <dbReference type="Proteomes" id="UP000789525"/>
    </source>
</evidence>
<proteinExistence type="predicted"/>
<sequence>AFVAAVATEETLDTLNYWLIAFSAGFIGAGVLFMRILSAGAVGLVAANKYRRIASDVIDFKYLSQAASVGSLCV</sequence>
<evidence type="ECO:0000313" key="1">
    <source>
        <dbReference type="EMBL" id="CAG8643486.1"/>
    </source>
</evidence>
<accession>A0ACA9N9I7</accession>
<protein>
    <submittedName>
        <fullName evidence="1">108_t:CDS:1</fullName>
    </submittedName>
</protein>
<feature type="non-terminal residue" evidence="1">
    <location>
        <position position="1"/>
    </location>
</feature>
<name>A0ACA9N9I7_9GLOM</name>
<dbReference type="EMBL" id="CAJVPT010019766">
    <property type="protein sequence ID" value="CAG8643486.1"/>
    <property type="molecule type" value="Genomic_DNA"/>
</dbReference>
<gene>
    <name evidence="1" type="ORF">ACOLOM_LOCUS8016</name>
</gene>
<comment type="caution">
    <text evidence="1">The sequence shown here is derived from an EMBL/GenBank/DDBJ whole genome shotgun (WGS) entry which is preliminary data.</text>
</comment>
<dbReference type="Proteomes" id="UP000789525">
    <property type="component" value="Unassembled WGS sequence"/>
</dbReference>
<keyword evidence="2" id="KW-1185">Reference proteome</keyword>
<reference evidence="1" key="1">
    <citation type="submission" date="2021-06" db="EMBL/GenBank/DDBJ databases">
        <authorList>
            <person name="Kallberg Y."/>
            <person name="Tangrot J."/>
            <person name="Rosling A."/>
        </authorList>
    </citation>
    <scope>NUCLEOTIDE SEQUENCE</scope>
    <source>
        <strain evidence="1">CL356</strain>
    </source>
</reference>